<dbReference type="EMBL" id="DQZR01000048">
    <property type="protein sequence ID" value="HDM35869.1"/>
    <property type="molecule type" value="Genomic_DNA"/>
</dbReference>
<gene>
    <name evidence="1" type="ORF">ENG09_01255</name>
</gene>
<evidence type="ECO:0000313" key="1">
    <source>
        <dbReference type="EMBL" id="HDM35869.1"/>
    </source>
</evidence>
<dbReference type="Gene3D" id="3.50.50.60">
    <property type="entry name" value="FAD/NAD(P)-binding domain"/>
    <property type="match status" value="1"/>
</dbReference>
<comment type="caution">
    <text evidence="1">The sequence shown here is derived from an EMBL/GenBank/DDBJ whole genome shotgun (WGS) entry which is preliminary data.</text>
</comment>
<dbReference type="Proteomes" id="UP000885863">
    <property type="component" value="Unassembled WGS sequence"/>
</dbReference>
<accession>A0A7C1B6S5</accession>
<name>A0A7C1B6S5_9EURY</name>
<dbReference type="SUPFAM" id="SSF51905">
    <property type="entry name" value="FAD/NAD(P)-binding domain"/>
    <property type="match status" value="1"/>
</dbReference>
<proteinExistence type="predicted"/>
<dbReference type="InterPro" id="IPR036188">
    <property type="entry name" value="FAD/NAD-bd_sf"/>
</dbReference>
<dbReference type="AlphaFoldDB" id="A0A7C1B6S5"/>
<sequence length="60" mass="6561">MNSFETLEIVIDRRNHTSKEGIFAAGDVTDVIEKQVIIAAGEGAKALLGVDEYLNRKRGT</sequence>
<organism evidence="1">
    <name type="scientific">Candidatus Syntropharchaeum butanivorans</name>
    <dbReference type="NCBI Taxonomy" id="1839936"/>
    <lineage>
        <taxon>Archaea</taxon>
        <taxon>Methanobacteriati</taxon>
        <taxon>Methanobacteriota</taxon>
        <taxon>Stenosarchaea group</taxon>
        <taxon>Methanomicrobia</taxon>
        <taxon>Methanosarcinales</taxon>
        <taxon>ANME-2 cluster</taxon>
        <taxon>Candidatus Syntropharchaeum</taxon>
    </lineage>
</organism>
<protein>
    <recommendedName>
        <fullName evidence="2">FAD/NAD(P)-binding domain-containing protein</fullName>
    </recommendedName>
</protein>
<evidence type="ECO:0008006" key="2">
    <source>
        <dbReference type="Google" id="ProtNLM"/>
    </source>
</evidence>
<reference evidence="1" key="1">
    <citation type="journal article" date="2020" name="mSystems">
        <title>Genome- and Community-Level Interaction Insights into Carbon Utilization and Element Cycling Functions of Hydrothermarchaeota in Hydrothermal Sediment.</title>
        <authorList>
            <person name="Zhou Z."/>
            <person name="Liu Y."/>
            <person name="Xu W."/>
            <person name="Pan J."/>
            <person name="Luo Z.H."/>
            <person name="Li M."/>
        </authorList>
    </citation>
    <scope>NUCLEOTIDE SEQUENCE [LARGE SCALE GENOMIC DNA]</scope>
    <source>
        <strain evidence="1">HyVt-185</strain>
    </source>
</reference>